<accession>A0A9P2WS85</accession>
<feature type="domain" description="DUF397" evidence="1">
    <location>
        <begin position="6"/>
        <end position="58"/>
    </location>
</feature>
<dbReference type="AlphaFoldDB" id="A0A9P2WS85"/>
<keyword evidence="3" id="KW-1185">Reference proteome</keyword>
<dbReference type="RefSeq" id="WP_011290709.1">
    <property type="nucleotide sequence ID" value="NZ_AOSG01000007.1"/>
</dbReference>
<organism evidence="2 3">
    <name type="scientific">Thermobifida fusca TM51</name>
    <dbReference type="NCBI Taxonomy" id="1169414"/>
    <lineage>
        <taxon>Bacteria</taxon>
        <taxon>Bacillati</taxon>
        <taxon>Actinomycetota</taxon>
        <taxon>Actinomycetes</taxon>
        <taxon>Streptosporangiales</taxon>
        <taxon>Nocardiopsidaceae</taxon>
        <taxon>Thermobifida</taxon>
    </lineage>
</organism>
<dbReference type="Proteomes" id="UP000014184">
    <property type="component" value="Unassembled WGS sequence"/>
</dbReference>
<evidence type="ECO:0000259" key="1">
    <source>
        <dbReference type="Pfam" id="PF04149"/>
    </source>
</evidence>
<protein>
    <recommendedName>
        <fullName evidence="1">DUF397 domain-containing protein</fullName>
    </recommendedName>
</protein>
<dbReference type="EMBL" id="AOSG01000007">
    <property type="protein sequence ID" value="EOR72646.1"/>
    <property type="molecule type" value="Genomic_DNA"/>
</dbReference>
<evidence type="ECO:0000313" key="3">
    <source>
        <dbReference type="Proteomes" id="UP000014184"/>
    </source>
</evidence>
<evidence type="ECO:0000313" key="2">
    <source>
        <dbReference type="EMBL" id="EOR72646.1"/>
    </source>
</evidence>
<proteinExistence type="predicted"/>
<comment type="caution">
    <text evidence="2">The sequence shown here is derived from an EMBL/GenBank/DDBJ whole genome shotgun (WGS) entry which is preliminary data.</text>
</comment>
<name>A0A9P2WS85_THEFU</name>
<reference evidence="2 3" key="1">
    <citation type="journal article" date="2013" name="Genome Announc.">
        <title>Draft Genome Sequence of the Lignocellulose Decomposer Thermobifida fusca Strain TM51.</title>
        <authorList>
            <person name="Toth A."/>
            <person name="Barna T."/>
            <person name="Nagy I."/>
            <person name="Horvath B."/>
            <person name="Nagy I."/>
            <person name="Tancsics A."/>
            <person name="Kriszt B."/>
            <person name="Baka E."/>
            <person name="Fekete C."/>
            <person name="Kukolya J."/>
        </authorList>
    </citation>
    <scope>NUCLEOTIDE SEQUENCE [LARGE SCALE GENOMIC DNA]</scope>
    <source>
        <strain evidence="2 3">TM51</strain>
    </source>
</reference>
<gene>
    <name evidence="2" type="ORF">TM51_01650</name>
</gene>
<dbReference type="Pfam" id="PF04149">
    <property type="entry name" value="DUF397"/>
    <property type="match status" value="1"/>
</dbReference>
<dbReference type="InterPro" id="IPR007278">
    <property type="entry name" value="DUF397"/>
</dbReference>
<sequence>MNHHTEWRKSSYSSDTGGNCLEIAEVPGSVLVRDTQHRELGHLDFTPEAWAAFLADVKAGRL</sequence>